<evidence type="ECO:0000313" key="2">
    <source>
        <dbReference type="EMBL" id="MPC70069.1"/>
    </source>
</evidence>
<dbReference type="Proteomes" id="UP000324222">
    <property type="component" value="Unassembled WGS sequence"/>
</dbReference>
<proteinExistence type="predicted"/>
<name>A0A5B7HK06_PORTR</name>
<sequence>MYASKPDSVITVMRSAHRDESLTQKQ</sequence>
<protein>
    <submittedName>
        <fullName evidence="2">Uncharacterized protein</fullName>
    </submittedName>
</protein>
<dbReference type="EMBL" id="VSRR010030477">
    <property type="protein sequence ID" value="MPC70069.1"/>
    <property type="molecule type" value="Genomic_DNA"/>
</dbReference>
<dbReference type="AlphaFoldDB" id="A0A5B7HK06"/>
<gene>
    <name evidence="2" type="ORF">E2C01_064306</name>
</gene>
<feature type="compositionally biased region" description="Basic and acidic residues" evidence="1">
    <location>
        <begin position="16"/>
        <end position="26"/>
    </location>
</feature>
<reference evidence="2 3" key="1">
    <citation type="submission" date="2019-05" db="EMBL/GenBank/DDBJ databases">
        <title>Another draft genome of Portunus trituberculatus and its Hox gene families provides insights of decapod evolution.</title>
        <authorList>
            <person name="Jeong J.-H."/>
            <person name="Song I."/>
            <person name="Kim S."/>
            <person name="Choi T."/>
            <person name="Kim D."/>
            <person name="Ryu S."/>
            <person name="Kim W."/>
        </authorList>
    </citation>
    <scope>NUCLEOTIDE SEQUENCE [LARGE SCALE GENOMIC DNA]</scope>
    <source>
        <tissue evidence="2">Muscle</tissue>
    </source>
</reference>
<keyword evidence="3" id="KW-1185">Reference proteome</keyword>
<evidence type="ECO:0000256" key="1">
    <source>
        <dbReference type="SAM" id="MobiDB-lite"/>
    </source>
</evidence>
<comment type="caution">
    <text evidence="2">The sequence shown here is derived from an EMBL/GenBank/DDBJ whole genome shotgun (WGS) entry which is preliminary data.</text>
</comment>
<organism evidence="2 3">
    <name type="scientific">Portunus trituberculatus</name>
    <name type="common">Swimming crab</name>
    <name type="synonym">Neptunus trituberculatus</name>
    <dbReference type="NCBI Taxonomy" id="210409"/>
    <lineage>
        <taxon>Eukaryota</taxon>
        <taxon>Metazoa</taxon>
        <taxon>Ecdysozoa</taxon>
        <taxon>Arthropoda</taxon>
        <taxon>Crustacea</taxon>
        <taxon>Multicrustacea</taxon>
        <taxon>Malacostraca</taxon>
        <taxon>Eumalacostraca</taxon>
        <taxon>Eucarida</taxon>
        <taxon>Decapoda</taxon>
        <taxon>Pleocyemata</taxon>
        <taxon>Brachyura</taxon>
        <taxon>Eubrachyura</taxon>
        <taxon>Portunoidea</taxon>
        <taxon>Portunidae</taxon>
        <taxon>Portuninae</taxon>
        <taxon>Portunus</taxon>
    </lineage>
</organism>
<evidence type="ECO:0000313" key="3">
    <source>
        <dbReference type="Proteomes" id="UP000324222"/>
    </source>
</evidence>
<feature type="region of interest" description="Disordered" evidence="1">
    <location>
        <begin position="1"/>
        <end position="26"/>
    </location>
</feature>
<accession>A0A5B7HK06</accession>